<evidence type="ECO:0000259" key="4">
    <source>
        <dbReference type="SMART" id="SM00226"/>
    </source>
</evidence>
<dbReference type="CDD" id="cd16344">
    <property type="entry name" value="LMWPAP"/>
    <property type="match status" value="1"/>
</dbReference>
<sequence length="150" mass="16837">MTRILFVCTGNTCRSPMAEAIVKSKNIPNIEVKSAGVFAAPGVDASPLAKQVLKENNISIQHQATQLQEETVDWADYILTMTNAHKLMIQQQFPTSKEKIYTLKEFALKSNGDVSDPFGGTLETYRETFNELQSMIDELLKQFSDRSECE</sequence>
<dbReference type="PANTHER" id="PTHR11717:SF31">
    <property type="entry name" value="LOW MOLECULAR WEIGHT PROTEIN-TYROSINE-PHOSPHATASE ETP-RELATED"/>
    <property type="match status" value="1"/>
</dbReference>
<protein>
    <submittedName>
        <fullName evidence="5">Low molecular weight protein arginine phosphatase</fullName>
    </submittedName>
</protein>
<dbReference type="Proteomes" id="UP001208656">
    <property type="component" value="Unassembled WGS sequence"/>
</dbReference>
<accession>A0ABT2WEN4</accession>
<evidence type="ECO:0000313" key="5">
    <source>
        <dbReference type="EMBL" id="MCU9594128.1"/>
    </source>
</evidence>
<keyword evidence="2" id="KW-0378">Hydrolase</keyword>
<keyword evidence="3" id="KW-0904">Protein phosphatase</keyword>
<evidence type="ECO:0000313" key="6">
    <source>
        <dbReference type="Proteomes" id="UP001208656"/>
    </source>
</evidence>
<evidence type="ECO:0000256" key="1">
    <source>
        <dbReference type="ARBA" id="ARBA00011063"/>
    </source>
</evidence>
<dbReference type="EMBL" id="JAOUSE010000014">
    <property type="protein sequence ID" value="MCU9594128.1"/>
    <property type="molecule type" value="Genomic_DNA"/>
</dbReference>
<comment type="caution">
    <text evidence="5">The sequence shown here is derived from an EMBL/GenBank/DDBJ whole genome shotgun (WGS) entry which is preliminary data.</text>
</comment>
<dbReference type="InterPro" id="IPR017867">
    <property type="entry name" value="Tyr_phospatase_low_mol_wt"/>
</dbReference>
<proteinExistence type="inferred from homology"/>
<gene>
    <name evidence="5" type="ORF">OEV82_06635</name>
</gene>
<evidence type="ECO:0000256" key="3">
    <source>
        <dbReference type="ARBA" id="ARBA00022912"/>
    </source>
</evidence>
<dbReference type="InterPro" id="IPR036196">
    <property type="entry name" value="Ptyr_pPase_sf"/>
</dbReference>
<organism evidence="5 6">
    <name type="scientific">Pallidibacillus thermolactis</name>
    <dbReference type="NCBI Taxonomy" id="251051"/>
    <lineage>
        <taxon>Bacteria</taxon>
        <taxon>Bacillati</taxon>
        <taxon>Bacillota</taxon>
        <taxon>Bacilli</taxon>
        <taxon>Bacillales</taxon>
        <taxon>Bacillaceae</taxon>
        <taxon>Pallidibacillus</taxon>
    </lineage>
</organism>
<dbReference type="InterPro" id="IPR023485">
    <property type="entry name" value="Ptyr_pPase"/>
</dbReference>
<dbReference type="PRINTS" id="PR00719">
    <property type="entry name" value="LMWPTPASE"/>
</dbReference>
<dbReference type="Gene3D" id="3.40.50.2300">
    <property type="match status" value="1"/>
</dbReference>
<dbReference type="RefSeq" id="WP_263061381.1">
    <property type="nucleotide sequence ID" value="NZ_JAOUSE010000014.1"/>
</dbReference>
<dbReference type="Pfam" id="PF01451">
    <property type="entry name" value="LMWPc"/>
    <property type="match status" value="1"/>
</dbReference>
<reference evidence="5 6" key="1">
    <citation type="submission" date="2022-10" db="EMBL/GenBank/DDBJ databases">
        <title>Description of Fervidibacillus gen. nov. in the family Fervidibacillaceae fam. nov. with two species, Fervidibacillus albus sp. nov., and Fervidibacillus halotolerans sp. nov., isolated from tidal flat sediments.</title>
        <authorList>
            <person name="Kwon K.K."/>
            <person name="Yang S.-H."/>
        </authorList>
    </citation>
    <scope>NUCLEOTIDE SEQUENCE [LARGE SCALE GENOMIC DNA]</scope>
    <source>
        <strain evidence="5 6">DSM 23332</strain>
    </source>
</reference>
<comment type="similarity">
    <text evidence="1">Belongs to the low molecular weight phosphotyrosine protein phosphatase family.</text>
</comment>
<name>A0ABT2WEN4_9BACI</name>
<feature type="domain" description="Phosphotyrosine protein phosphatase I" evidence="4">
    <location>
        <begin position="2"/>
        <end position="142"/>
    </location>
</feature>
<keyword evidence="6" id="KW-1185">Reference proteome</keyword>
<dbReference type="SUPFAM" id="SSF52788">
    <property type="entry name" value="Phosphotyrosine protein phosphatases I"/>
    <property type="match status" value="1"/>
</dbReference>
<evidence type="ECO:0000256" key="2">
    <source>
        <dbReference type="ARBA" id="ARBA00022801"/>
    </source>
</evidence>
<dbReference type="SMART" id="SM00226">
    <property type="entry name" value="LMWPc"/>
    <property type="match status" value="1"/>
</dbReference>
<dbReference type="InterPro" id="IPR050438">
    <property type="entry name" value="LMW_PTPase"/>
</dbReference>
<dbReference type="PANTHER" id="PTHR11717">
    <property type="entry name" value="LOW MOLECULAR WEIGHT PROTEIN TYROSINE PHOSPHATASE"/>
    <property type="match status" value="1"/>
</dbReference>